<feature type="repeat" description="WD" evidence="5">
    <location>
        <begin position="544"/>
        <end position="585"/>
    </location>
</feature>
<evidence type="ECO:0000256" key="4">
    <source>
        <dbReference type="ARBA" id="ARBA00023242"/>
    </source>
</evidence>
<gene>
    <name evidence="7" type="ORF">PIIN_07583</name>
</gene>
<feature type="repeat" description="WD" evidence="5">
    <location>
        <begin position="454"/>
        <end position="495"/>
    </location>
</feature>
<dbReference type="PROSITE" id="PS00678">
    <property type="entry name" value="WD_REPEATS_1"/>
    <property type="match status" value="3"/>
</dbReference>
<dbReference type="SMART" id="SM00320">
    <property type="entry name" value="WD40"/>
    <property type="match status" value="10"/>
</dbReference>
<dbReference type="Gene3D" id="2.130.10.10">
    <property type="entry name" value="YVTN repeat-like/Quinoprotein amine dehydrogenase"/>
    <property type="match status" value="4"/>
</dbReference>
<keyword evidence="4" id="KW-0539">Nucleus</keyword>
<feature type="repeat" description="WD" evidence="5">
    <location>
        <begin position="396"/>
        <end position="441"/>
    </location>
</feature>
<dbReference type="Pfam" id="PF08625">
    <property type="entry name" value="Utp13"/>
    <property type="match status" value="1"/>
</dbReference>
<evidence type="ECO:0000313" key="8">
    <source>
        <dbReference type="Proteomes" id="UP000007148"/>
    </source>
</evidence>
<feature type="repeat" description="WD" evidence="5">
    <location>
        <begin position="349"/>
        <end position="380"/>
    </location>
</feature>
<sequence length="837" mass="91647">MALSPSETDLVVITASLSIRIYPMPSLYDDVSIKPIQPSRHIPKAHDAPVHVAVIDATSSFLATGSADGVVKVWDLRRGYATHAFKGHGGVISCLCFYVYPGSQGAPRVILATGSVDTRIRLFDLAQSNIRSGITKPIMILDGHVSVPRGLAFSKDGNTLLTAGRDSVVLVWKMDELVNLGGKKGKKMATPALVKTIPVSEAVESLGVVEPTAPLLEMASSNSLLFYIAGEKGHVHIWDALQAKRLVSLGLPQGSFSKDSQEIQSIQEAQYCQSASTIVSLHADQNITFHSLQSLKISRHLIGFNDEIVDAALLSSNTLQDTHLALATNSSLLRIYPTSSEHGINCSLLAGHLDTILALDSSVDGRLLASVSKDTFLRIWAPIEGIDDRWDCIGIGEGHSESVGAVSMFKSSTTSSRFIVTGSQDRTIKLWDLSDVDLVVKGEQPRKLSSLVTQKAHDKDVNSIDISPNDKLLATGSQDKTAKIFEINLAKSRASLKHVGTLRGHKRGIWNVKFSSFEKVIATASGDKSVKLWTLEDFSCVKTFEGHTNSVLRVNFVNQGQQLLTTASDGLLKLWNIPKETCVTTMDNHEDKVWALAVTRDEKTVITAAADSVVTFWEDSTEIEKEQAAAEKEKAHEIMMQLNQHIISRDYKSAIFLSISTNQPRRLYELFKTVYASRDVATYTDDVTGELREVPVATNVTGSTDVDEVIRTLPLVELAKLLRHIRDWNATARTSAMAQVVLHAIVKLRPASDIQAAFGPNLAKADDEAHGQGNEQLSKRAAEAESLRDVIDALIPYTERHLARTDRLVQDSYVLDFLLREMDPVGLEDEGMEIDVY</sequence>
<dbReference type="EMBL" id="CAFZ01000240">
    <property type="protein sequence ID" value="CCA73630.1"/>
    <property type="molecule type" value="Genomic_DNA"/>
</dbReference>
<evidence type="ECO:0000256" key="5">
    <source>
        <dbReference type="PROSITE-ProRule" id="PRU00221"/>
    </source>
</evidence>
<dbReference type="GO" id="GO:0034511">
    <property type="term" value="F:U3 snoRNA binding"/>
    <property type="evidence" value="ECO:0007669"/>
    <property type="project" value="TreeGrafter"/>
</dbReference>
<organism evidence="7 8">
    <name type="scientific">Serendipita indica (strain DSM 11827)</name>
    <name type="common">Root endophyte fungus</name>
    <name type="synonym">Piriformospora indica</name>
    <dbReference type="NCBI Taxonomy" id="1109443"/>
    <lineage>
        <taxon>Eukaryota</taxon>
        <taxon>Fungi</taxon>
        <taxon>Dikarya</taxon>
        <taxon>Basidiomycota</taxon>
        <taxon>Agaricomycotina</taxon>
        <taxon>Agaricomycetes</taxon>
        <taxon>Sebacinales</taxon>
        <taxon>Serendipitaceae</taxon>
        <taxon>Serendipita</taxon>
    </lineage>
</organism>
<feature type="domain" description="U3 small nucleolar RNA-associated protein 13 C-terminal" evidence="6">
    <location>
        <begin position="641"/>
        <end position="822"/>
    </location>
</feature>
<keyword evidence="3" id="KW-0677">Repeat</keyword>
<dbReference type="PANTHER" id="PTHR19854">
    <property type="entry name" value="TRANSDUCIN BETA-LIKE 3"/>
    <property type="match status" value="1"/>
</dbReference>
<evidence type="ECO:0000313" key="7">
    <source>
        <dbReference type="EMBL" id="CCA73630.1"/>
    </source>
</evidence>
<evidence type="ECO:0000256" key="3">
    <source>
        <dbReference type="ARBA" id="ARBA00022737"/>
    </source>
</evidence>
<dbReference type="PANTHER" id="PTHR19854:SF15">
    <property type="entry name" value="TRANSDUCIN BETA-LIKE PROTEIN 3"/>
    <property type="match status" value="1"/>
</dbReference>
<dbReference type="FunCoup" id="G4TQP1">
    <property type="interactions" value="623"/>
</dbReference>
<feature type="repeat" description="WD" evidence="5">
    <location>
        <begin position="141"/>
        <end position="175"/>
    </location>
</feature>
<comment type="subcellular location">
    <subcellularLocation>
        <location evidence="1">Nucleus</location>
        <location evidence="1">Nucleolus</location>
    </subcellularLocation>
</comment>
<feature type="repeat" description="WD" evidence="5">
    <location>
        <begin position="502"/>
        <end position="543"/>
    </location>
</feature>
<dbReference type="GO" id="GO:0032040">
    <property type="term" value="C:small-subunit processome"/>
    <property type="evidence" value="ECO:0007669"/>
    <property type="project" value="InterPro"/>
</dbReference>
<dbReference type="STRING" id="1109443.G4TQP1"/>
<dbReference type="InterPro" id="IPR019775">
    <property type="entry name" value="WD40_repeat_CS"/>
</dbReference>
<reference evidence="7 8" key="1">
    <citation type="journal article" date="2011" name="PLoS Pathog.">
        <title>Endophytic Life Strategies Decoded by Genome and Transcriptome Analyses of the Mutualistic Root Symbiont Piriformospora indica.</title>
        <authorList>
            <person name="Zuccaro A."/>
            <person name="Lahrmann U."/>
            <person name="Guldener U."/>
            <person name="Langen G."/>
            <person name="Pfiffi S."/>
            <person name="Biedenkopf D."/>
            <person name="Wong P."/>
            <person name="Samans B."/>
            <person name="Grimm C."/>
            <person name="Basiewicz M."/>
            <person name="Murat C."/>
            <person name="Martin F."/>
            <person name="Kogel K.H."/>
        </authorList>
    </citation>
    <scope>NUCLEOTIDE SEQUENCE [LARGE SCALE GENOMIC DNA]</scope>
    <source>
        <strain evidence="7 8">DSM 11827</strain>
    </source>
</reference>
<dbReference type="PROSITE" id="PS50082">
    <property type="entry name" value="WD_REPEATS_2"/>
    <property type="match status" value="8"/>
</dbReference>
<dbReference type="Proteomes" id="UP000007148">
    <property type="component" value="Unassembled WGS sequence"/>
</dbReference>
<dbReference type="GO" id="GO:0030686">
    <property type="term" value="C:90S preribosome"/>
    <property type="evidence" value="ECO:0007669"/>
    <property type="project" value="TreeGrafter"/>
</dbReference>
<dbReference type="Pfam" id="PF00400">
    <property type="entry name" value="WD40"/>
    <property type="match status" value="9"/>
</dbReference>
<dbReference type="HOGENOM" id="CLU_009276_0_0_1"/>
<protein>
    <submittedName>
        <fullName evidence="7">Related to UTP13-U3 snoRNP protein</fullName>
    </submittedName>
</protein>
<dbReference type="SUPFAM" id="SSF50978">
    <property type="entry name" value="WD40 repeat-like"/>
    <property type="match status" value="2"/>
</dbReference>
<dbReference type="PRINTS" id="PR00320">
    <property type="entry name" value="GPROTEINBRPT"/>
</dbReference>
<dbReference type="InParanoid" id="G4TQP1"/>
<proteinExistence type="predicted"/>
<evidence type="ECO:0000256" key="2">
    <source>
        <dbReference type="ARBA" id="ARBA00022574"/>
    </source>
</evidence>
<dbReference type="InterPro" id="IPR036322">
    <property type="entry name" value="WD40_repeat_dom_sf"/>
</dbReference>
<keyword evidence="2 5" id="KW-0853">WD repeat</keyword>
<dbReference type="GO" id="GO:0000472">
    <property type="term" value="P:endonucleolytic cleavage to generate mature 5'-end of SSU-rRNA from (SSU-rRNA, 5.8S rRNA, LSU-rRNA)"/>
    <property type="evidence" value="ECO:0007669"/>
    <property type="project" value="TreeGrafter"/>
</dbReference>
<evidence type="ECO:0000259" key="6">
    <source>
        <dbReference type="Pfam" id="PF08625"/>
    </source>
</evidence>
<dbReference type="InterPro" id="IPR015943">
    <property type="entry name" value="WD40/YVTN_repeat-like_dom_sf"/>
</dbReference>
<evidence type="ECO:0000256" key="1">
    <source>
        <dbReference type="ARBA" id="ARBA00004604"/>
    </source>
</evidence>
<feature type="repeat" description="WD" evidence="5">
    <location>
        <begin position="43"/>
        <end position="84"/>
    </location>
</feature>
<dbReference type="OMA" id="PYVQRHF"/>
<dbReference type="OrthoDB" id="5414888at2759"/>
<dbReference type="AlphaFoldDB" id="G4TQP1"/>
<dbReference type="InterPro" id="IPR001680">
    <property type="entry name" value="WD40_rpt"/>
</dbReference>
<dbReference type="InterPro" id="IPR013934">
    <property type="entry name" value="Utp13_C"/>
</dbReference>
<accession>G4TQP1</accession>
<comment type="caution">
    <text evidence="7">The sequence shown here is derived from an EMBL/GenBank/DDBJ whole genome shotgun (WGS) entry which is preliminary data.</text>
</comment>
<dbReference type="CDD" id="cd00200">
    <property type="entry name" value="WD40"/>
    <property type="match status" value="1"/>
</dbReference>
<keyword evidence="8" id="KW-1185">Reference proteome</keyword>
<dbReference type="InterPro" id="IPR020472">
    <property type="entry name" value="WD40_PAC1"/>
</dbReference>
<dbReference type="eggNOG" id="KOG0319">
    <property type="taxonomic scope" value="Eukaryota"/>
</dbReference>
<dbReference type="PROSITE" id="PS50294">
    <property type="entry name" value="WD_REPEATS_REGION"/>
    <property type="match status" value="8"/>
</dbReference>
<name>G4TQP1_SERID</name>
<dbReference type="GO" id="GO:0000480">
    <property type="term" value="P:endonucleolytic cleavage in 5'-ETS of tricistronic rRNA transcript (SSU-rRNA, 5.8S rRNA, LSU-rRNA)"/>
    <property type="evidence" value="ECO:0007669"/>
    <property type="project" value="TreeGrafter"/>
</dbReference>
<feature type="repeat" description="WD" evidence="5">
    <location>
        <begin position="586"/>
        <end position="618"/>
    </location>
</feature>